<dbReference type="Proteomes" id="UP000008075">
    <property type="component" value="Chromosome"/>
</dbReference>
<dbReference type="EC" id="3.1.3.16" evidence="2"/>
<dbReference type="STRING" id="406817.XNC1_2030"/>
<proteinExistence type="predicted"/>
<feature type="transmembrane region" description="Helical" evidence="1">
    <location>
        <begin position="9"/>
        <end position="26"/>
    </location>
</feature>
<keyword evidence="2" id="KW-0378">Hydrolase</keyword>
<keyword evidence="3" id="KW-1185">Reference proteome</keyword>
<keyword evidence="1" id="KW-0472">Membrane</keyword>
<keyword evidence="1" id="KW-0812">Transmembrane</keyword>
<sequence>MKMKFNSQYFTPGAFVIVAGLLWFYYSEYQQKAKDYDDLNGEYLKQVIAIKDQQERIKHFAELDTKYIQELANATTEISKLRNAANAHPERMYIQARCPVPKTTASSGMDDAATARPTDAAIRNYWLLRERIATAEQIILGLQEYVRTQCQ</sequence>
<evidence type="ECO:0000313" key="3">
    <source>
        <dbReference type="Proteomes" id="UP000008075"/>
    </source>
</evidence>
<protein>
    <submittedName>
        <fullName evidence="2">Phosphoprotein phosphatase</fullName>
        <ecNumber evidence="2">3.1.3.16</ecNumber>
    </submittedName>
</protein>
<dbReference type="HOGENOM" id="CLU_117687_0_0_6"/>
<gene>
    <name evidence="2" type="ordered locus">XNC1_2030</name>
</gene>
<organism evidence="2 3">
    <name type="scientific">Xenorhabdus nematophila (strain ATCC 19061 / DSM 3370 / CCUG 14189 / LMG 1036 / NCIMB 9965 / AN6)</name>
    <dbReference type="NCBI Taxonomy" id="406817"/>
    <lineage>
        <taxon>Bacteria</taxon>
        <taxon>Pseudomonadati</taxon>
        <taxon>Pseudomonadota</taxon>
        <taxon>Gammaproteobacteria</taxon>
        <taxon>Enterobacterales</taxon>
        <taxon>Morganellaceae</taxon>
        <taxon>Xenorhabdus</taxon>
    </lineage>
</organism>
<dbReference type="KEGG" id="xne:XNC1_2030"/>
<dbReference type="Pfam" id="PF03245">
    <property type="entry name" value="Phage_lysis"/>
    <property type="match status" value="1"/>
</dbReference>
<dbReference type="InterPro" id="IPR004929">
    <property type="entry name" value="I-spanin"/>
</dbReference>
<accession>D3VEH8</accession>
<evidence type="ECO:0000256" key="1">
    <source>
        <dbReference type="SAM" id="Phobius"/>
    </source>
</evidence>
<reference evidence="2 3" key="1">
    <citation type="journal article" date="2011" name="PLoS ONE">
        <title>The entomopathogenic bacterial endosymbionts xenorhabdus and photorhabdus: convergent lifestyles from divergent genomes.</title>
        <authorList>
            <person name="Chaston J.M."/>
            <person name="Suen G."/>
            <person name="Tucker S.L."/>
            <person name="Andersen A.W."/>
            <person name="Bhasin A."/>
            <person name="Bode E."/>
            <person name="Bode H.B."/>
            <person name="Brachmann A.O."/>
            <person name="Cowles C.E."/>
            <person name="Cowles K.N."/>
            <person name="Darby C."/>
            <person name="de Leon L."/>
            <person name="Drace K."/>
            <person name="Du Z."/>
            <person name="Givaudan A."/>
            <person name="Herbert Tran E.E."/>
            <person name="Jewell K.A."/>
            <person name="Knack J.J."/>
            <person name="Krasomil-Osterfeld K.C."/>
            <person name="Kukor R."/>
            <person name="Lanois A."/>
            <person name="Latreille P."/>
            <person name="Leimgruber N.K."/>
            <person name="Lipke C.M."/>
            <person name="Liu R."/>
            <person name="Lu X."/>
            <person name="Martens E.C."/>
            <person name="Marri P.R."/>
            <person name="Medigue C."/>
            <person name="Menard M.L."/>
            <person name="Miller N.M."/>
            <person name="Morales-Soto N."/>
            <person name="Norton S."/>
            <person name="Ogier J.C."/>
            <person name="Orchard S.S."/>
            <person name="Park D."/>
            <person name="Park Y."/>
            <person name="Qurollo B.A."/>
            <person name="Sugar D.R."/>
            <person name="Richards G.R."/>
            <person name="Rouy Z."/>
            <person name="Slominski B."/>
            <person name="Slominski K."/>
            <person name="Snyder H."/>
            <person name="Tjaden B.C."/>
            <person name="van der Hoeven R."/>
            <person name="Welch R.D."/>
            <person name="Wheeler C."/>
            <person name="Xiang B."/>
            <person name="Barbazuk B."/>
            <person name="Gaudriault S."/>
            <person name="Goodner B."/>
            <person name="Slater S.C."/>
            <person name="Forst S."/>
            <person name="Goldman B.S."/>
            <person name="Goodrich-Blair H."/>
        </authorList>
    </citation>
    <scope>NUCLEOTIDE SEQUENCE [LARGE SCALE GENOMIC DNA]</scope>
    <source>
        <strain evidence="3">ATCC 19061 / DSM 3370 / CCUG 14189 / LMG 1036 / NCIMB 9965 / AN6</strain>
    </source>
</reference>
<dbReference type="eggNOG" id="ENOG50330HV">
    <property type="taxonomic scope" value="Bacteria"/>
</dbReference>
<dbReference type="GO" id="GO:0004722">
    <property type="term" value="F:protein serine/threonine phosphatase activity"/>
    <property type="evidence" value="ECO:0007669"/>
    <property type="project" value="UniProtKB-EC"/>
</dbReference>
<name>D3VEH8_XENNA</name>
<evidence type="ECO:0000313" key="2">
    <source>
        <dbReference type="EMBL" id="CBJ90090.1"/>
    </source>
</evidence>
<dbReference type="AlphaFoldDB" id="D3VEH8"/>
<keyword evidence="1" id="KW-1133">Transmembrane helix</keyword>
<dbReference type="GO" id="GO:0044659">
    <property type="term" value="P:viral release from host cell by cytolysis"/>
    <property type="evidence" value="ECO:0007669"/>
    <property type="project" value="InterPro"/>
</dbReference>
<dbReference type="EMBL" id="FN667742">
    <property type="protein sequence ID" value="CBJ90090.1"/>
    <property type="molecule type" value="Genomic_DNA"/>
</dbReference>